<dbReference type="InterPro" id="IPR011711">
    <property type="entry name" value="GntR_C"/>
</dbReference>
<dbReference type="KEGG" id="apel:CA267_011365"/>
<reference evidence="5 6" key="2">
    <citation type="submission" date="2020-04" db="EMBL/GenBank/DDBJ databases">
        <title>Complete genome sequence of Alteromonas pelagimontana 5.12T.</title>
        <authorList>
            <person name="Sinha R.K."/>
            <person name="Krishnan K.P."/>
            <person name="Kurian J.P."/>
        </authorList>
    </citation>
    <scope>NUCLEOTIDE SEQUENCE [LARGE SCALE GENOMIC DNA]</scope>
    <source>
        <strain evidence="5 6">5.12</strain>
    </source>
</reference>
<evidence type="ECO:0000313" key="5">
    <source>
        <dbReference type="EMBL" id="QJR81331.1"/>
    </source>
</evidence>
<dbReference type="SUPFAM" id="SSF46785">
    <property type="entry name" value="Winged helix' DNA-binding domain"/>
    <property type="match status" value="1"/>
</dbReference>
<dbReference type="Gene3D" id="1.10.10.10">
    <property type="entry name" value="Winged helix-like DNA-binding domain superfamily/Winged helix DNA-binding domain"/>
    <property type="match status" value="1"/>
</dbReference>
<dbReference type="Proteomes" id="UP000219285">
    <property type="component" value="Chromosome"/>
</dbReference>
<evidence type="ECO:0000256" key="3">
    <source>
        <dbReference type="ARBA" id="ARBA00023163"/>
    </source>
</evidence>
<dbReference type="CDD" id="cd07377">
    <property type="entry name" value="WHTH_GntR"/>
    <property type="match status" value="1"/>
</dbReference>
<evidence type="ECO:0000259" key="4">
    <source>
        <dbReference type="PROSITE" id="PS50949"/>
    </source>
</evidence>
<feature type="domain" description="HTH gntR-type" evidence="4">
    <location>
        <begin position="9"/>
        <end position="76"/>
    </location>
</feature>
<dbReference type="Pfam" id="PF00392">
    <property type="entry name" value="GntR"/>
    <property type="match status" value="1"/>
</dbReference>
<gene>
    <name evidence="5" type="ORF">CA267_011365</name>
</gene>
<keyword evidence="3" id="KW-0804">Transcription</keyword>
<dbReference type="InterPro" id="IPR036390">
    <property type="entry name" value="WH_DNA-bd_sf"/>
</dbReference>
<dbReference type="InterPro" id="IPR008920">
    <property type="entry name" value="TF_FadR/GntR_C"/>
</dbReference>
<protein>
    <submittedName>
        <fullName evidence="5">GntR family transcriptional regulator</fullName>
    </submittedName>
</protein>
<dbReference type="AlphaFoldDB" id="A0A6M4MDR1"/>
<dbReference type="EMBL" id="CP052766">
    <property type="protein sequence ID" value="QJR81331.1"/>
    <property type="molecule type" value="Genomic_DNA"/>
</dbReference>
<proteinExistence type="predicted"/>
<sequence length="231" mass="26226">MAIQISYTQSTSEQVFQHLRDEIVNMSIEPGSGMSENTLAMKFGVSRTPIRETIAKLVALGFAEVRPQRGTFVSKLSISKILEARFIREALEVAIVSYCAEFGNEELVIDCESLIHKQELAANKHDALAFQKLDDNFHQLLADYSQFQRAASLIQYEKAHMDRVRNLSLKEFGGQYDSVLSQHRAIVKAIRNKDINAARQAMTTHLHEILNVLDGVKRMHPDFFEEEAFVI</sequence>
<dbReference type="OrthoDB" id="9799812at2"/>
<dbReference type="GO" id="GO:0003677">
    <property type="term" value="F:DNA binding"/>
    <property type="evidence" value="ECO:0007669"/>
    <property type="project" value="UniProtKB-KW"/>
</dbReference>
<keyword evidence="2" id="KW-0238">DNA-binding</keyword>
<dbReference type="SMART" id="SM00895">
    <property type="entry name" value="FCD"/>
    <property type="match status" value="1"/>
</dbReference>
<dbReference type="Pfam" id="PF07729">
    <property type="entry name" value="FCD"/>
    <property type="match status" value="1"/>
</dbReference>
<evidence type="ECO:0000256" key="1">
    <source>
        <dbReference type="ARBA" id="ARBA00023015"/>
    </source>
</evidence>
<dbReference type="GO" id="GO:0003700">
    <property type="term" value="F:DNA-binding transcription factor activity"/>
    <property type="evidence" value="ECO:0007669"/>
    <property type="project" value="InterPro"/>
</dbReference>
<name>A0A6M4MDR1_9ALTE</name>
<dbReference type="Gene3D" id="1.20.120.530">
    <property type="entry name" value="GntR ligand-binding domain-like"/>
    <property type="match status" value="1"/>
</dbReference>
<evidence type="ECO:0000256" key="2">
    <source>
        <dbReference type="ARBA" id="ARBA00023125"/>
    </source>
</evidence>
<evidence type="ECO:0000313" key="6">
    <source>
        <dbReference type="Proteomes" id="UP000219285"/>
    </source>
</evidence>
<dbReference type="RefSeq" id="WP_075607376.1">
    <property type="nucleotide sequence ID" value="NZ_CP052766.1"/>
</dbReference>
<dbReference type="PANTHER" id="PTHR43537:SF6">
    <property type="entry name" value="HTH-TYPE TRANSCRIPTIONAL REPRESSOR RSPR"/>
    <property type="match status" value="1"/>
</dbReference>
<reference evidence="6" key="1">
    <citation type="submission" date="2014-12" db="EMBL/GenBank/DDBJ databases">
        <title>Complete genome sequence of a multi-drug resistant Klebsiella pneumoniae.</title>
        <authorList>
            <person name="Hua X."/>
            <person name="Chen Q."/>
            <person name="Li X."/>
            <person name="Feng Y."/>
            <person name="Ruan Z."/>
            <person name="Yu Y."/>
        </authorList>
    </citation>
    <scope>NUCLEOTIDE SEQUENCE [LARGE SCALE GENOMIC DNA]</scope>
    <source>
        <strain evidence="6">5.12</strain>
    </source>
</reference>
<dbReference type="PROSITE" id="PS50949">
    <property type="entry name" value="HTH_GNTR"/>
    <property type="match status" value="1"/>
</dbReference>
<dbReference type="InterPro" id="IPR036388">
    <property type="entry name" value="WH-like_DNA-bd_sf"/>
</dbReference>
<accession>A0A6M4MDR1</accession>
<dbReference type="PANTHER" id="PTHR43537">
    <property type="entry name" value="TRANSCRIPTIONAL REGULATOR, GNTR FAMILY"/>
    <property type="match status" value="1"/>
</dbReference>
<keyword evidence="1" id="KW-0805">Transcription regulation</keyword>
<dbReference type="SUPFAM" id="SSF48008">
    <property type="entry name" value="GntR ligand-binding domain-like"/>
    <property type="match status" value="1"/>
</dbReference>
<keyword evidence="6" id="KW-1185">Reference proteome</keyword>
<dbReference type="SMART" id="SM00345">
    <property type="entry name" value="HTH_GNTR"/>
    <property type="match status" value="1"/>
</dbReference>
<dbReference type="InterPro" id="IPR000524">
    <property type="entry name" value="Tscrpt_reg_HTH_GntR"/>
</dbReference>
<organism evidence="5 6">
    <name type="scientific">Alteromonas pelagimontana</name>
    <dbReference type="NCBI Taxonomy" id="1858656"/>
    <lineage>
        <taxon>Bacteria</taxon>
        <taxon>Pseudomonadati</taxon>
        <taxon>Pseudomonadota</taxon>
        <taxon>Gammaproteobacteria</taxon>
        <taxon>Alteromonadales</taxon>
        <taxon>Alteromonadaceae</taxon>
        <taxon>Alteromonas/Salinimonas group</taxon>
        <taxon>Alteromonas</taxon>
    </lineage>
</organism>